<evidence type="ECO:0000259" key="9">
    <source>
        <dbReference type="Pfam" id="PF00696"/>
    </source>
</evidence>
<dbReference type="Proteomes" id="UP000439994">
    <property type="component" value="Unassembled WGS sequence"/>
</dbReference>
<dbReference type="Gene3D" id="3.40.1160.10">
    <property type="entry name" value="Acetylglutamate kinase-like"/>
    <property type="match status" value="1"/>
</dbReference>
<keyword evidence="1 8" id="KW-0963">Cytoplasm</keyword>
<dbReference type="Pfam" id="PF00696">
    <property type="entry name" value="AA_kinase"/>
    <property type="match status" value="1"/>
</dbReference>
<dbReference type="PROSITE" id="PS00902">
    <property type="entry name" value="GLUTAMATE_5_KINASE"/>
    <property type="match status" value="1"/>
</dbReference>
<reference evidence="11 12" key="1">
    <citation type="submission" date="2019-11" db="EMBL/GenBank/DDBJ databases">
        <title>P. haliotis isolates from Z. marina roots.</title>
        <authorList>
            <person name="Cohen M."/>
            <person name="Jospin G."/>
            <person name="Eisen J.A."/>
            <person name="Coil D.A."/>
        </authorList>
    </citation>
    <scope>NUCLEOTIDE SEQUENCE [LARGE SCALE GENOMIC DNA]</scope>
    <source>
        <strain evidence="11 12">UCD-MCMsp1aY</strain>
    </source>
</reference>
<dbReference type="RefSeq" id="WP_155694127.1">
    <property type="nucleotide sequence ID" value="NZ_WOCD01000001.1"/>
</dbReference>
<dbReference type="AlphaFoldDB" id="A0A6N8FAI0"/>
<dbReference type="InterPro" id="IPR036974">
    <property type="entry name" value="PUA_sf"/>
</dbReference>
<evidence type="ECO:0000256" key="3">
    <source>
        <dbReference type="ARBA" id="ARBA00022650"/>
    </source>
</evidence>
<evidence type="ECO:0000256" key="6">
    <source>
        <dbReference type="ARBA" id="ARBA00022777"/>
    </source>
</evidence>
<dbReference type="SUPFAM" id="SSF53633">
    <property type="entry name" value="Carbamate kinase-like"/>
    <property type="match status" value="1"/>
</dbReference>
<keyword evidence="12" id="KW-1185">Reference proteome</keyword>
<dbReference type="EC" id="2.7.2.11" evidence="8"/>
<sequence>MNTNSWNDWNRIVLKVGSALIAPSGNGCSAHQLFPIAQFIIECRKQGKQVVLVSSGSVAAGRHVFSNPDNPSLALKKAMAAAGQSEMVSTWDRLFDFHTAQILLTHGDLRDQERYHSIRDTIMTSLEHGVMPIVNENDTVTTDGLKVGDNDNLSAMVAAAAGADALIMCSDINGLYNKNPKIHEDAELLSVVSEITENIKEMAGGAISSTGTGGMLTKLQAAEKATAHGITTYIVNGFEAETFSKLVRGENPGTVFTPYKNPMQDDLHWLTHTTRAQGEIIVDQSGAVCVLDDEKTLSSDQLVDVKGNFNIGDTVLVKTENGNRVAKGVANYSSCLMSYISDQHEPNETAFPTIESLIEDKNIAVLKEA</sequence>
<dbReference type="GO" id="GO:0005829">
    <property type="term" value="C:cytosol"/>
    <property type="evidence" value="ECO:0007669"/>
    <property type="project" value="TreeGrafter"/>
</dbReference>
<comment type="caution">
    <text evidence="11">The sequence shown here is derived from an EMBL/GenBank/DDBJ whole genome shotgun (WGS) entry which is preliminary data.</text>
</comment>
<dbReference type="OrthoDB" id="9804434at2"/>
<dbReference type="HAMAP" id="MF_00456">
    <property type="entry name" value="ProB"/>
    <property type="match status" value="1"/>
</dbReference>
<keyword evidence="4 8" id="KW-0808">Transferase</keyword>
<keyword evidence="2 8" id="KW-0028">Amino-acid biosynthesis</keyword>
<feature type="binding site" evidence="8">
    <location>
        <begin position="212"/>
        <end position="218"/>
    </location>
    <ligand>
        <name>ATP</name>
        <dbReference type="ChEBI" id="CHEBI:30616"/>
    </ligand>
</feature>
<feature type="binding site" evidence="8">
    <location>
        <position position="138"/>
    </location>
    <ligand>
        <name>substrate</name>
    </ligand>
</feature>
<dbReference type="PROSITE" id="PS50890">
    <property type="entry name" value="PUA"/>
    <property type="match status" value="1"/>
</dbReference>
<evidence type="ECO:0000313" key="11">
    <source>
        <dbReference type="EMBL" id="MUH71421.1"/>
    </source>
</evidence>
<dbReference type="InterPro" id="IPR015947">
    <property type="entry name" value="PUA-like_sf"/>
</dbReference>
<feature type="domain" description="Aspartate/glutamate/uridylate kinase" evidence="9">
    <location>
        <begin position="10"/>
        <end position="236"/>
    </location>
</feature>
<keyword evidence="3 8" id="KW-0641">Proline biosynthesis</keyword>
<comment type="catalytic activity">
    <reaction evidence="8">
        <text>L-glutamate + ATP = L-glutamyl 5-phosphate + ADP</text>
        <dbReference type="Rhea" id="RHEA:14877"/>
        <dbReference type="ChEBI" id="CHEBI:29985"/>
        <dbReference type="ChEBI" id="CHEBI:30616"/>
        <dbReference type="ChEBI" id="CHEBI:58274"/>
        <dbReference type="ChEBI" id="CHEBI:456216"/>
        <dbReference type="EC" id="2.7.2.11"/>
    </reaction>
</comment>
<evidence type="ECO:0000256" key="7">
    <source>
        <dbReference type="ARBA" id="ARBA00022840"/>
    </source>
</evidence>
<keyword evidence="5 8" id="KW-0547">Nucleotide-binding</keyword>
<feature type="binding site" evidence="8">
    <location>
        <position position="15"/>
    </location>
    <ligand>
        <name>ATP</name>
        <dbReference type="ChEBI" id="CHEBI:30616"/>
    </ligand>
</feature>
<dbReference type="InterPro" id="IPR041739">
    <property type="entry name" value="G5K_ProB"/>
</dbReference>
<comment type="function">
    <text evidence="8">Catalyzes the transfer of a phosphate group to glutamate to form L-glutamate 5-phosphate.</text>
</comment>
<dbReference type="SUPFAM" id="SSF88697">
    <property type="entry name" value="PUA domain-like"/>
    <property type="match status" value="1"/>
</dbReference>
<feature type="binding site" evidence="8">
    <location>
        <position position="55"/>
    </location>
    <ligand>
        <name>substrate</name>
    </ligand>
</feature>
<evidence type="ECO:0000256" key="4">
    <source>
        <dbReference type="ARBA" id="ARBA00022679"/>
    </source>
</evidence>
<keyword evidence="7 8" id="KW-0067">ATP-binding</keyword>
<keyword evidence="6 8" id="KW-0418">Kinase</keyword>
<dbReference type="Pfam" id="PF01472">
    <property type="entry name" value="PUA"/>
    <property type="match status" value="1"/>
</dbReference>
<dbReference type="GO" id="GO:0004349">
    <property type="term" value="F:glutamate 5-kinase activity"/>
    <property type="evidence" value="ECO:0007669"/>
    <property type="project" value="UniProtKB-UniRule"/>
</dbReference>
<dbReference type="CDD" id="cd04242">
    <property type="entry name" value="AAK_G5K_ProB"/>
    <property type="match status" value="1"/>
</dbReference>
<evidence type="ECO:0000256" key="1">
    <source>
        <dbReference type="ARBA" id="ARBA00022490"/>
    </source>
</evidence>
<dbReference type="InterPro" id="IPR011529">
    <property type="entry name" value="Glu_5kinase"/>
</dbReference>
<feature type="binding site" evidence="8">
    <location>
        <begin position="170"/>
        <end position="171"/>
    </location>
    <ligand>
        <name>ATP</name>
        <dbReference type="ChEBI" id="CHEBI:30616"/>
    </ligand>
</feature>
<dbReference type="PANTHER" id="PTHR43654:SF1">
    <property type="entry name" value="ISOPENTENYL PHOSPHATE KINASE"/>
    <property type="match status" value="1"/>
</dbReference>
<dbReference type="GO" id="GO:0055129">
    <property type="term" value="P:L-proline biosynthetic process"/>
    <property type="evidence" value="ECO:0007669"/>
    <property type="project" value="UniProtKB-UniRule"/>
</dbReference>
<dbReference type="PANTHER" id="PTHR43654">
    <property type="entry name" value="GLUTAMATE 5-KINASE"/>
    <property type="match status" value="1"/>
</dbReference>
<proteinExistence type="inferred from homology"/>
<dbReference type="EMBL" id="WOCD01000001">
    <property type="protein sequence ID" value="MUH71421.1"/>
    <property type="molecule type" value="Genomic_DNA"/>
</dbReference>
<dbReference type="InterPro" id="IPR036393">
    <property type="entry name" value="AceGlu_kinase-like_sf"/>
</dbReference>
<evidence type="ECO:0000256" key="5">
    <source>
        <dbReference type="ARBA" id="ARBA00022741"/>
    </source>
</evidence>
<accession>A0A6N8FAI0</accession>
<dbReference type="InterPro" id="IPR001048">
    <property type="entry name" value="Asp/Glu/Uridylate_kinase"/>
</dbReference>
<protein>
    <recommendedName>
        <fullName evidence="8">Glutamate 5-kinase</fullName>
        <ecNumber evidence="8">2.7.2.11</ecNumber>
    </recommendedName>
    <alternativeName>
        <fullName evidence="8">Gamma-glutamyl kinase</fullName>
        <shortName evidence="8">GK</shortName>
    </alternativeName>
</protein>
<dbReference type="InterPro" id="IPR001057">
    <property type="entry name" value="Glu/AcGlu_kinase"/>
</dbReference>
<dbReference type="InterPro" id="IPR019797">
    <property type="entry name" value="Glutamate_5-kinase_CS"/>
</dbReference>
<evidence type="ECO:0000256" key="2">
    <source>
        <dbReference type="ARBA" id="ARBA00022605"/>
    </source>
</evidence>
<feature type="domain" description="PUA" evidence="10">
    <location>
        <begin position="278"/>
        <end position="340"/>
    </location>
</feature>
<evidence type="ECO:0000259" key="10">
    <source>
        <dbReference type="Pfam" id="PF01472"/>
    </source>
</evidence>
<feature type="binding site" evidence="8">
    <location>
        <position position="150"/>
    </location>
    <ligand>
        <name>substrate</name>
    </ligand>
</feature>
<dbReference type="PIRSF" id="PIRSF000729">
    <property type="entry name" value="GK"/>
    <property type="match status" value="1"/>
</dbReference>
<name>A0A6N8FAI0_9GAMM</name>
<evidence type="ECO:0000256" key="8">
    <source>
        <dbReference type="HAMAP-Rule" id="MF_00456"/>
    </source>
</evidence>
<dbReference type="Gene3D" id="2.30.130.10">
    <property type="entry name" value="PUA domain"/>
    <property type="match status" value="1"/>
</dbReference>
<dbReference type="InterPro" id="IPR002478">
    <property type="entry name" value="PUA"/>
</dbReference>
<dbReference type="GO" id="GO:0003723">
    <property type="term" value="F:RNA binding"/>
    <property type="evidence" value="ECO:0007669"/>
    <property type="project" value="InterPro"/>
</dbReference>
<comment type="similarity">
    <text evidence="8">Belongs to the glutamate 5-kinase family.</text>
</comment>
<organism evidence="11 12">
    <name type="scientific">Psychrosphaera haliotis</name>
    <dbReference type="NCBI Taxonomy" id="555083"/>
    <lineage>
        <taxon>Bacteria</taxon>
        <taxon>Pseudomonadati</taxon>
        <taxon>Pseudomonadota</taxon>
        <taxon>Gammaproteobacteria</taxon>
        <taxon>Alteromonadales</taxon>
        <taxon>Pseudoalteromonadaceae</taxon>
        <taxon>Psychrosphaera</taxon>
    </lineage>
</organism>
<dbReference type="PRINTS" id="PR00474">
    <property type="entry name" value="GLU5KINASE"/>
</dbReference>
<comment type="subcellular location">
    <subcellularLocation>
        <location evidence="8">Cytoplasm</location>
    </subcellularLocation>
</comment>
<gene>
    <name evidence="8 11" type="primary">proB</name>
    <name evidence="11" type="ORF">GNP35_02250</name>
</gene>
<dbReference type="GO" id="GO:0005524">
    <property type="term" value="F:ATP binding"/>
    <property type="evidence" value="ECO:0007669"/>
    <property type="project" value="UniProtKB-KW"/>
</dbReference>
<dbReference type="NCBIfam" id="TIGR01027">
    <property type="entry name" value="proB"/>
    <property type="match status" value="1"/>
</dbReference>
<dbReference type="FunFam" id="3.40.1160.10:FF:000018">
    <property type="entry name" value="Glutamate 5-kinase"/>
    <property type="match status" value="1"/>
</dbReference>
<dbReference type="UniPathway" id="UPA00098">
    <property type="reaction ID" value="UER00359"/>
</dbReference>
<comment type="pathway">
    <text evidence="8">Amino-acid biosynthesis; L-proline biosynthesis; L-glutamate 5-semialdehyde from L-glutamate: step 1/2.</text>
</comment>
<dbReference type="InterPro" id="IPR005715">
    <property type="entry name" value="Glu_5kinase/COase_Synthase"/>
</dbReference>
<evidence type="ECO:0000313" key="12">
    <source>
        <dbReference type="Proteomes" id="UP000439994"/>
    </source>
</evidence>